<evidence type="ECO:0000256" key="2">
    <source>
        <dbReference type="ARBA" id="ARBA00005514"/>
    </source>
</evidence>
<dbReference type="InterPro" id="IPR029004">
    <property type="entry name" value="Ribosomal_eL28/Mak16"/>
</dbReference>
<dbReference type="PIRSF" id="PIRSF003352">
    <property type="entry name" value="MAK16"/>
    <property type="match status" value="1"/>
</dbReference>
<comment type="subcellular location">
    <subcellularLocation>
        <location evidence="1">Nucleus</location>
    </subcellularLocation>
</comment>
<feature type="compositionally biased region" description="Acidic residues" evidence="5">
    <location>
        <begin position="311"/>
        <end position="321"/>
    </location>
</feature>
<dbReference type="EMBL" id="HBGY01027261">
    <property type="protein sequence ID" value="CAD9601655.1"/>
    <property type="molecule type" value="Transcribed_RNA"/>
</dbReference>
<evidence type="ECO:0000256" key="3">
    <source>
        <dbReference type="ARBA" id="ARBA00023242"/>
    </source>
</evidence>
<dbReference type="PANTHER" id="PTHR23405">
    <property type="entry name" value="MAINTENANCE OF KILLER 16 MAK16 PROTEIN-RELATED"/>
    <property type="match status" value="1"/>
</dbReference>
<evidence type="ECO:0000256" key="5">
    <source>
        <dbReference type="SAM" id="MobiDB-lite"/>
    </source>
</evidence>
<feature type="region of interest" description="Disordered" evidence="5">
    <location>
        <begin position="198"/>
        <end position="330"/>
    </location>
</feature>
<name>A0A7S2LCX0_9STRA</name>
<evidence type="ECO:0000256" key="1">
    <source>
        <dbReference type="ARBA" id="ARBA00004123"/>
    </source>
</evidence>
<feature type="domain" description="Ribosomal eL28/Mak16" evidence="6">
    <location>
        <begin position="6"/>
        <end position="123"/>
    </location>
</feature>
<dbReference type="Pfam" id="PF04874">
    <property type="entry name" value="Mak16"/>
    <property type="match status" value="1"/>
</dbReference>
<keyword evidence="3 4" id="KW-0539">Nucleus</keyword>
<feature type="compositionally biased region" description="Basic residues" evidence="5">
    <location>
        <begin position="292"/>
        <end position="305"/>
    </location>
</feature>
<protein>
    <recommendedName>
        <fullName evidence="4">Protein MAK16 homolog</fullName>
    </recommendedName>
</protein>
<dbReference type="GO" id="GO:0000470">
    <property type="term" value="P:maturation of LSU-rRNA"/>
    <property type="evidence" value="ECO:0007669"/>
    <property type="project" value="TreeGrafter"/>
</dbReference>
<evidence type="ECO:0000256" key="4">
    <source>
        <dbReference type="PIRNR" id="PIRNR003352"/>
    </source>
</evidence>
<sequence length="330" mass="38929">MQHDDMIWQVINNQFCSYKSHIAVDEKRKRQFCRNPYSVTGLCDRGSCPLANSKYATIREEEGKIHLYVKTVERAHTPKNLWEKILLSRNYNKALEQLDEHLAYFPTRLIHRNKQRLTKIHQYLIRMRKLKLNKMNKPKLVRVNRKIEQREERREVKALKAAKVERSIEQELVDRLAKGTYGDIYNFPEVQYQKALEKVGAENEEEEAELEEEMEYEMDDDEISDSGIVEYVEDFDEEDDLSDVEDFEYGEDSAGDSDEEESSDDDSDDSSDDENDRDGKRRKPEKGTSDNRKKKRPTKPSSKKGPHIEIEYEEENEEQEMQESIAGMAW</sequence>
<dbReference type="GO" id="GO:0000460">
    <property type="term" value="P:maturation of 5.8S rRNA"/>
    <property type="evidence" value="ECO:0007669"/>
    <property type="project" value="TreeGrafter"/>
</dbReference>
<dbReference type="Pfam" id="PF01778">
    <property type="entry name" value="Ribosomal_L28e"/>
    <property type="match status" value="1"/>
</dbReference>
<dbReference type="GO" id="GO:0030687">
    <property type="term" value="C:preribosome, large subunit precursor"/>
    <property type="evidence" value="ECO:0007669"/>
    <property type="project" value="TreeGrafter"/>
</dbReference>
<gene>
    <name evidence="7" type="ORF">LDAN0321_LOCUS16898</name>
</gene>
<feature type="compositionally biased region" description="Acidic residues" evidence="5">
    <location>
        <begin position="231"/>
        <end position="276"/>
    </location>
</feature>
<proteinExistence type="inferred from homology"/>
<accession>A0A7S2LCX0</accession>
<dbReference type="PANTHER" id="PTHR23405:SF4">
    <property type="entry name" value="PROTEIN MAK16 HOMOLOG"/>
    <property type="match status" value="1"/>
</dbReference>
<dbReference type="AlphaFoldDB" id="A0A7S2LCX0"/>
<dbReference type="FunFam" id="3.30.390.110:FF:000001">
    <property type="entry name" value="Protein MAK16 homolog"/>
    <property type="match status" value="1"/>
</dbReference>
<reference evidence="7" key="1">
    <citation type="submission" date="2021-01" db="EMBL/GenBank/DDBJ databases">
        <authorList>
            <person name="Corre E."/>
            <person name="Pelletier E."/>
            <person name="Niang G."/>
            <person name="Scheremetjew M."/>
            <person name="Finn R."/>
            <person name="Kale V."/>
            <person name="Holt S."/>
            <person name="Cochrane G."/>
            <person name="Meng A."/>
            <person name="Brown T."/>
            <person name="Cohen L."/>
        </authorList>
    </citation>
    <scope>NUCLEOTIDE SEQUENCE</scope>
    <source>
        <strain evidence="7">B650</strain>
    </source>
</reference>
<organism evidence="7">
    <name type="scientific">Leptocylindrus danicus</name>
    <dbReference type="NCBI Taxonomy" id="163516"/>
    <lineage>
        <taxon>Eukaryota</taxon>
        <taxon>Sar</taxon>
        <taxon>Stramenopiles</taxon>
        <taxon>Ochrophyta</taxon>
        <taxon>Bacillariophyta</taxon>
        <taxon>Coscinodiscophyceae</taxon>
        <taxon>Chaetocerotophycidae</taxon>
        <taxon>Leptocylindrales</taxon>
        <taxon>Leptocylindraceae</taxon>
        <taxon>Leptocylindrus</taxon>
    </lineage>
</organism>
<feature type="compositionally biased region" description="Acidic residues" evidence="5">
    <location>
        <begin position="202"/>
        <end position="224"/>
    </location>
</feature>
<evidence type="ECO:0000259" key="6">
    <source>
        <dbReference type="Pfam" id="PF01778"/>
    </source>
</evidence>
<comment type="similarity">
    <text evidence="2 4">Belongs to the MAK16 family.</text>
</comment>
<evidence type="ECO:0000313" key="7">
    <source>
        <dbReference type="EMBL" id="CAD9601655.1"/>
    </source>
</evidence>
<dbReference type="GO" id="GO:0005730">
    <property type="term" value="C:nucleolus"/>
    <property type="evidence" value="ECO:0007669"/>
    <property type="project" value="UniProtKB-UniRule"/>
</dbReference>
<dbReference type="Gene3D" id="3.30.390.110">
    <property type="match status" value="1"/>
</dbReference>
<dbReference type="InterPro" id="IPR006958">
    <property type="entry name" value="Mak16"/>
</dbReference>